<feature type="domain" description="UspA" evidence="2">
    <location>
        <begin position="3"/>
        <end position="142"/>
    </location>
</feature>
<comment type="similarity">
    <text evidence="1">Belongs to the universal stress protein A family.</text>
</comment>
<dbReference type="PANTHER" id="PTHR31964">
    <property type="entry name" value="ADENINE NUCLEOTIDE ALPHA HYDROLASES-LIKE SUPERFAMILY PROTEIN"/>
    <property type="match status" value="1"/>
</dbReference>
<protein>
    <submittedName>
        <fullName evidence="3">Nucleotide-binding universal stress UspA family protein</fullName>
    </submittedName>
</protein>
<keyword evidence="4" id="KW-1185">Reference proteome</keyword>
<name>A0ABY0IPT6_9RHOO</name>
<dbReference type="Proteomes" id="UP000292136">
    <property type="component" value="Unassembled WGS sequence"/>
</dbReference>
<dbReference type="InterPro" id="IPR006015">
    <property type="entry name" value="Universal_stress_UspA"/>
</dbReference>
<gene>
    <name evidence="3" type="ORF">EV678_2885</name>
</gene>
<dbReference type="EMBL" id="SHKM01000003">
    <property type="protein sequence ID" value="RZT75699.1"/>
    <property type="molecule type" value="Genomic_DNA"/>
</dbReference>
<evidence type="ECO:0000313" key="3">
    <source>
        <dbReference type="EMBL" id="RZT75699.1"/>
    </source>
</evidence>
<organism evidence="3 4">
    <name type="scientific">Azospira oryzae</name>
    <dbReference type="NCBI Taxonomy" id="146939"/>
    <lineage>
        <taxon>Bacteria</taxon>
        <taxon>Pseudomonadati</taxon>
        <taxon>Pseudomonadota</taxon>
        <taxon>Betaproteobacteria</taxon>
        <taxon>Rhodocyclales</taxon>
        <taxon>Rhodocyclaceae</taxon>
        <taxon>Azospira</taxon>
    </lineage>
</organism>
<dbReference type="InterPro" id="IPR006016">
    <property type="entry name" value="UspA"/>
</dbReference>
<dbReference type="Pfam" id="PF00582">
    <property type="entry name" value="Usp"/>
    <property type="match status" value="1"/>
</dbReference>
<sequence length="142" mass="15466">MLNFLLAVDGSACSLRAVDHLISRLSWYREVPTVHLLYVHPPIPDGRVQRHLGHETLERYYREDSVERLEAAEAKLKAAGVAYQRHIHVGQPGAVIAHQAAELGADLVLLGSHGWSAIAGAVMGSVATRVVHETSVPVLLVK</sequence>
<dbReference type="CDD" id="cd00293">
    <property type="entry name" value="USP-like"/>
    <property type="match status" value="1"/>
</dbReference>
<accession>A0ABY0IPT6</accession>
<comment type="caution">
    <text evidence="3">The sequence shown here is derived from an EMBL/GenBank/DDBJ whole genome shotgun (WGS) entry which is preliminary data.</text>
</comment>
<dbReference type="Gene3D" id="3.40.50.620">
    <property type="entry name" value="HUPs"/>
    <property type="match status" value="1"/>
</dbReference>
<evidence type="ECO:0000313" key="4">
    <source>
        <dbReference type="Proteomes" id="UP000292136"/>
    </source>
</evidence>
<dbReference type="InterPro" id="IPR014729">
    <property type="entry name" value="Rossmann-like_a/b/a_fold"/>
</dbReference>
<reference evidence="3 4" key="1">
    <citation type="submission" date="2019-02" db="EMBL/GenBank/DDBJ databases">
        <title>Genomic Encyclopedia of Type Strains, Phase IV (KMG-IV): sequencing the most valuable type-strain genomes for metagenomic binning, comparative biology and taxonomic classification.</title>
        <authorList>
            <person name="Goeker M."/>
        </authorList>
    </citation>
    <scope>NUCLEOTIDE SEQUENCE [LARGE SCALE GENOMIC DNA]</scope>
    <source>
        <strain evidence="3 4">DSM 21223</strain>
    </source>
</reference>
<dbReference type="SUPFAM" id="SSF52402">
    <property type="entry name" value="Adenine nucleotide alpha hydrolases-like"/>
    <property type="match status" value="1"/>
</dbReference>
<proteinExistence type="inferred from homology"/>
<dbReference type="RefSeq" id="WP_130460026.1">
    <property type="nucleotide sequence ID" value="NZ_SHKM01000003.1"/>
</dbReference>
<dbReference type="PANTHER" id="PTHR31964:SF113">
    <property type="entry name" value="USPA DOMAIN-CONTAINING PROTEIN"/>
    <property type="match status" value="1"/>
</dbReference>
<evidence type="ECO:0000256" key="1">
    <source>
        <dbReference type="ARBA" id="ARBA00008791"/>
    </source>
</evidence>
<dbReference type="PRINTS" id="PR01438">
    <property type="entry name" value="UNVRSLSTRESS"/>
</dbReference>
<evidence type="ECO:0000259" key="2">
    <source>
        <dbReference type="Pfam" id="PF00582"/>
    </source>
</evidence>